<accession>A0A642UTP6</accession>
<dbReference type="GeneID" id="54780246"/>
<dbReference type="VEuPathDB" id="FungiDB:DIURU_001593"/>
<proteinExistence type="predicted"/>
<evidence type="ECO:0000313" key="3">
    <source>
        <dbReference type="Proteomes" id="UP000449547"/>
    </source>
</evidence>
<keyword evidence="1" id="KW-0472">Membrane</keyword>
<dbReference type="Proteomes" id="UP000449547">
    <property type="component" value="Unassembled WGS sequence"/>
</dbReference>
<protein>
    <submittedName>
        <fullName evidence="2">Uncharacterized protein</fullName>
    </submittedName>
</protein>
<keyword evidence="3" id="KW-1185">Reference proteome</keyword>
<sequence>MRASLMDHHYIGRRRRLRRLEDDDGPLDDDGQQEVISEIEQQAHDDARTYQLVVWVVTALSLTLALMTAPGGAKVVALGALLVATATTVAWPPVWVPGAAAVAAAGYGLYVNMPMPLAPAVVTLLMAATATYTRRSARTNIGTLDRHRYHYKQS</sequence>
<organism evidence="2 3">
    <name type="scientific">Diutina rugosa</name>
    <name type="common">Yeast</name>
    <name type="synonym">Candida rugosa</name>
    <dbReference type="NCBI Taxonomy" id="5481"/>
    <lineage>
        <taxon>Eukaryota</taxon>
        <taxon>Fungi</taxon>
        <taxon>Dikarya</taxon>
        <taxon>Ascomycota</taxon>
        <taxon>Saccharomycotina</taxon>
        <taxon>Pichiomycetes</taxon>
        <taxon>Debaryomycetaceae</taxon>
        <taxon>Diutina</taxon>
    </lineage>
</organism>
<gene>
    <name evidence="2" type="ORF">DIURU_001593</name>
</gene>
<evidence type="ECO:0000313" key="2">
    <source>
        <dbReference type="EMBL" id="KAA8905165.1"/>
    </source>
</evidence>
<evidence type="ECO:0000256" key="1">
    <source>
        <dbReference type="SAM" id="Phobius"/>
    </source>
</evidence>
<keyword evidence="1" id="KW-0812">Transmembrane</keyword>
<reference evidence="2 3" key="1">
    <citation type="submission" date="2019-07" db="EMBL/GenBank/DDBJ databases">
        <title>Genome assembly of two rare yeast pathogens: Diutina rugosa and Trichomonascus ciferrii.</title>
        <authorList>
            <person name="Mixao V."/>
            <person name="Saus E."/>
            <person name="Hansen A."/>
            <person name="Lass-Flor C."/>
            <person name="Gabaldon T."/>
        </authorList>
    </citation>
    <scope>NUCLEOTIDE SEQUENCE [LARGE SCALE GENOMIC DNA]</scope>
    <source>
        <strain evidence="2 3">CBS 613</strain>
    </source>
</reference>
<keyword evidence="1" id="KW-1133">Transmembrane helix</keyword>
<feature type="transmembrane region" description="Helical" evidence="1">
    <location>
        <begin position="50"/>
        <end position="68"/>
    </location>
</feature>
<dbReference type="EMBL" id="SWFT01000050">
    <property type="protein sequence ID" value="KAA8905165.1"/>
    <property type="molecule type" value="Genomic_DNA"/>
</dbReference>
<dbReference type="AlphaFoldDB" id="A0A642UTP6"/>
<dbReference type="RefSeq" id="XP_034013551.1">
    <property type="nucleotide sequence ID" value="XM_034154153.1"/>
</dbReference>
<comment type="caution">
    <text evidence="2">The sequence shown here is derived from an EMBL/GenBank/DDBJ whole genome shotgun (WGS) entry which is preliminary data.</text>
</comment>
<name>A0A642UTP6_DIURU</name>